<accession>A0AAI9XAQ7</accession>
<evidence type="ECO:0000313" key="2">
    <source>
        <dbReference type="Proteomes" id="UP001227192"/>
    </source>
</evidence>
<organism evidence="1 2">
    <name type="scientific">Penicillium thymicola</name>
    <dbReference type="NCBI Taxonomy" id="293382"/>
    <lineage>
        <taxon>Eukaryota</taxon>
        <taxon>Fungi</taxon>
        <taxon>Dikarya</taxon>
        <taxon>Ascomycota</taxon>
        <taxon>Pezizomycotina</taxon>
        <taxon>Eurotiomycetes</taxon>
        <taxon>Eurotiomycetidae</taxon>
        <taxon>Eurotiales</taxon>
        <taxon>Aspergillaceae</taxon>
        <taxon>Penicillium</taxon>
    </lineage>
</organism>
<reference evidence="1" key="2">
    <citation type="journal article" date="2016" name="Fungal Biol.">
        <title>Ochratoxin A production by Penicillium thymicola.</title>
        <authorList>
            <person name="Nguyen H.D.T."/>
            <person name="McMullin D.R."/>
            <person name="Ponomareva E."/>
            <person name="Riley R."/>
            <person name="Pomraning K.R."/>
            <person name="Baker S.E."/>
            <person name="Seifert K.A."/>
        </authorList>
    </citation>
    <scope>NUCLEOTIDE SEQUENCE</scope>
    <source>
        <strain evidence="1">DAOM 180753</strain>
    </source>
</reference>
<name>A0AAI9XAQ7_PENTH</name>
<protein>
    <submittedName>
        <fullName evidence="1">Uncharacterized protein</fullName>
    </submittedName>
</protein>
<dbReference type="AlphaFoldDB" id="A0AAI9XAQ7"/>
<reference evidence="1" key="1">
    <citation type="submission" date="2015-06" db="EMBL/GenBank/DDBJ databases">
        <authorList>
            <person name="Nguyen H."/>
        </authorList>
    </citation>
    <scope>NUCLEOTIDE SEQUENCE</scope>
    <source>
        <strain evidence="1">DAOM 180753</strain>
    </source>
</reference>
<sequence>MSGSGSWSLALSISCPVFRRWCPSDIYNRYCSWRTISLLDELYCSLCIYIHHSSCYRRGVLGFSIFWFNLSMGCGSRW</sequence>
<dbReference type="EMBL" id="LACB01000076">
    <property type="protein sequence ID" value="KAJ9489734.1"/>
    <property type="molecule type" value="Genomic_DNA"/>
</dbReference>
<evidence type="ECO:0000313" key="1">
    <source>
        <dbReference type="EMBL" id="KAJ9489734.1"/>
    </source>
</evidence>
<gene>
    <name evidence="1" type="ORF">VN97_g3542</name>
</gene>
<keyword evidence="2" id="KW-1185">Reference proteome</keyword>
<comment type="caution">
    <text evidence="1">The sequence shown here is derived from an EMBL/GenBank/DDBJ whole genome shotgun (WGS) entry which is preliminary data.</text>
</comment>
<proteinExistence type="predicted"/>
<dbReference type="Proteomes" id="UP001227192">
    <property type="component" value="Unassembled WGS sequence"/>
</dbReference>